<accession>A0ABV2CNR8</accession>
<keyword evidence="3" id="KW-1185">Reference proteome</keyword>
<gene>
    <name evidence="2" type="ORF">ABVT11_06885</name>
</gene>
<dbReference type="PANTHER" id="PTHR38693">
    <property type="entry name" value="UBIQUINONE BIOSYNTHESIS PROTEIN UBIJ"/>
    <property type="match status" value="1"/>
</dbReference>
<reference evidence="2 3" key="1">
    <citation type="submission" date="2024-07" db="EMBL/GenBank/DDBJ databases">
        <title>Uliginosibacterium paludis KCTC:42655.</title>
        <authorList>
            <person name="Kim M.K."/>
        </authorList>
    </citation>
    <scope>NUCLEOTIDE SEQUENCE [LARGE SCALE GENOMIC DNA]</scope>
    <source>
        <strain evidence="2 3">KCTC 42655</strain>
    </source>
</reference>
<dbReference type="EMBL" id="JBEWLZ010000003">
    <property type="protein sequence ID" value="MET1489547.1"/>
    <property type="molecule type" value="Genomic_DNA"/>
</dbReference>
<feature type="domain" description="SCP2" evidence="1">
    <location>
        <begin position="10"/>
        <end position="103"/>
    </location>
</feature>
<name>A0ABV2CNR8_9RHOO</name>
<dbReference type="PANTHER" id="PTHR38693:SF1">
    <property type="entry name" value="UBIQUINONE BIOSYNTHESIS ACCESSORY FACTOR UBIJ"/>
    <property type="match status" value="1"/>
</dbReference>
<organism evidence="2 3">
    <name type="scientific">Uliginosibacterium paludis</name>
    <dbReference type="NCBI Taxonomy" id="1615952"/>
    <lineage>
        <taxon>Bacteria</taxon>
        <taxon>Pseudomonadati</taxon>
        <taxon>Pseudomonadota</taxon>
        <taxon>Betaproteobacteria</taxon>
        <taxon>Rhodocyclales</taxon>
        <taxon>Zoogloeaceae</taxon>
        <taxon>Uliginosibacterium</taxon>
    </lineage>
</organism>
<evidence type="ECO:0000259" key="1">
    <source>
        <dbReference type="Pfam" id="PF02036"/>
    </source>
</evidence>
<dbReference type="InterPro" id="IPR003033">
    <property type="entry name" value="SCP2_sterol-bd_dom"/>
</dbReference>
<dbReference type="Proteomes" id="UP001548590">
    <property type="component" value="Unassembled WGS sequence"/>
</dbReference>
<comment type="caution">
    <text evidence="2">The sequence shown here is derived from an EMBL/GenBank/DDBJ whole genome shotgun (WGS) entry which is preliminary data.</text>
</comment>
<dbReference type="InterPro" id="IPR038989">
    <property type="entry name" value="UbiJ"/>
</dbReference>
<protein>
    <submittedName>
        <fullName evidence="2">SCP2 sterol-binding domain-containing protein</fullName>
    </submittedName>
</protein>
<dbReference type="RefSeq" id="WP_345925284.1">
    <property type="nucleotide sequence ID" value="NZ_JBDIVF010000002.1"/>
</dbReference>
<evidence type="ECO:0000313" key="2">
    <source>
        <dbReference type="EMBL" id="MET1489547.1"/>
    </source>
</evidence>
<evidence type="ECO:0000313" key="3">
    <source>
        <dbReference type="Proteomes" id="UP001548590"/>
    </source>
</evidence>
<dbReference type="Pfam" id="PF02036">
    <property type="entry name" value="SCP2"/>
    <property type="match status" value="1"/>
</dbReference>
<sequence length="185" mass="19852">MLADLPLAALNRLLSAEPWARQLLQPHVGQRALIEVGGLTLRFTVGADGQLQPAGAGDTGSPDASIRIPFEALGKLADGPEALRSAARIEGHAGFAESLAMLFQHLRPDPAAWLAPRLGDILAQRLVSSAQQLGRAGVETGRRLGSAGLELLRQSDGPLPSRAEFQDFRSRLSTLVERLDRLEKR</sequence>
<proteinExistence type="predicted"/>